<dbReference type="SUPFAM" id="SSF52540">
    <property type="entry name" value="P-loop containing nucleoside triphosphate hydrolases"/>
    <property type="match status" value="1"/>
</dbReference>
<dbReference type="AlphaFoldDB" id="A0A9E8N0S2"/>
<dbReference type="Gene3D" id="1.20.1580.10">
    <property type="entry name" value="ABC transporter ATPase like domain"/>
    <property type="match status" value="1"/>
</dbReference>
<dbReference type="InterPro" id="IPR027417">
    <property type="entry name" value="P-loop_NTPase"/>
</dbReference>
<proteinExistence type="predicted"/>
<evidence type="ECO:0000313" key="2">
    <source>
        <dbReference type="EMBL" id="WAC03735.1"/>
    </source>
</evidence>
<dbReference type="Gene3D" id="3.40.50.300">
    <property type="entry name" value="P-loop containing nucleotide triphosphate hydrolases"/>
    <property type="match status" value="1"/>
</dbReference>
<evidence type="ECO:0000313" key="3">
    <source>
        <dbReference type="Proteomes" id="UP001164705"/>
    </source>
</evidence>
<reference evidence="2" key="1">
    <citation type="submission" date="2022-11" db="EMBL/GenBank/DDBJ databases">
        <title>Lacinutrix neustonica HL-RS19T sp. nov., isolated from the surface microlayer sample of brackish Lake Shihwa.</title>
        <authorList>
            <person name="Choi J.Y."/>
            <person name="Hwang C.Y."/>
        </authorList>
    </citation>
    <scope>NUCLEOTIDE SEQUENCE</scope>
    <source>
        <strain evidence="2">HL-RS19</strain>
    </source>
</reference>
<organism evidence="2 3">
    <name type="scientific">Lacinutrix neustonica</name>
    <dbReference type="NCBI Taxonomy" id="2980107"/>
    <lineage>
        <taxon>Bacteria</taxon>
        <taxon>Pseudomonadati</taxon>
        <taxon>Bacteroidota</taxon>
        <taxon>Flavobacteriia</taxon>
        <taxon>Flavobacteriales</taxon>
        <taxon>Flavobacteriaceae</taxon>
        <taxon>Lacinutrix</taxon>
    </lineage>
</organism>
<feature type="domain" description="ATPase AAA-type core" evidence="1">
    <location>
        <begin position="4"/>
        <end position="54"/>
    </location>
</feature>
<dbReference type="InterPro" id="IPR003959">
    <property type="entry name" value="ATPase_AAA_core"/>
</dbReference>
<gene>
    <name evidence="2" type="ORF">N7U66_10070</name>
</gene>
<dbReference type="KEGG" id="lnu:N7U66_10070"/>
<dbReference type="EMBL" id="CP113088">
    <property type="protein sequence ID" value="WAC03735.1"/>
    <property type="molecule type" value="Genomic_DNA"/>
</dbReference>
<dbReference type="Proteomes" id="UP001164705">
    <property type="component" value="Chromosome"/>
</dbReference>
<evidence type="ECO:0000259" key="1">
    <source>
        <dbReference type="Pfam" id="PF13304"/>
    </source>
</evidence>
<keyword evidence="3" id="KW-1185">Reference proteome</keyword>
<accession>A0A9E8N0S2</accession>
<dbReference type="GO" id="GO:0005524">
    <property type="term" value="F:ATP binding"/>
    <property type="evidence" value="ECO:0007669"/>
    <property type="project" value="InterPro"/>
</dbReference>
<sequence length="63" mass="7044">MNWLQDAPKNQLLVLDEPSTGLHYADIDLLYGILEKLSTDNAVLVIEHNPYLLEKIGVGLVLN</sequence>
<protein>
    <recommendedName>
        <fullName evidence="1">ATPase AAA-type core domain-containing protein</fullName>
    </recommendedName>
</protein>
<dbReference type="GO" id="GO:0016887">
    <property type="term" value="F:ATP hydrolysis activity"/>
    <property type="evidence" value="ECO:0007669"/>
    <property type="project" value="InterPro"/>
</dbReference>
<dbReference type="Pfam" id="PF13304">
    <property type="entry name" value="AAA_21"/>
    <property type="match status" value="1"/>
</dbReference>
<name>A0A9E8N0S2_9FLAO</name>